<evidence type="ECO:0000256" key="3">
    <source>
        <dbReference type="ARBA" id="ARBA00022630"/>
    </source>
</evidence>
<dbReference type="InterPro" id="IPR006076">
    <property type="entry name" value="FAD-dep_OxRdtase"/>
</dbReference>
<dbReference type="InterPro" id="IPR000447">
    <property type="entry name" value="G3P_DH_FAD-dep"/>
</dbReference>
<dbReference type="Proteomes" id="UP001162030">
    <property type="component" value="Chromosome"/>
</dbReference>
<evidence type="ECO:0000259" key="7">
    <source>
        <dbReference type="Pfam" id="PF01266"/>
    </source>
</evidence>
<keyword evidence="5" id="KW-0274">FAD</keyword>
<evidence type="ECO:0000256" key="2">
    <source>
        <dbReference type="ARBA" id="ARBA00007330"/>
    </source>
</evidence>
<name>A0ABM9I0A2_9GAMM</name>
<reference evidence="9 10" key="1">
    <citation type="submission" date="2023-03" db="EMBL/GenBank/DDBJ databases">
        <authorList>
            <person name="Pearce D."/>
        </authorList>
    </citation>
    <scope>NUCLEOTIDE SEQUENCE [LARGE SCALE GENOMIC DNA]</scope>
    <source>
        <strain evidence="9">Msz</strain>
    </source>
</reference>
<proteinExistence type="inferred from homology"/>
<evidence type="ECO:0000256" key="6">
    <source>
        <dbReference type="ARBA" id="ARBA00023002"/>
    </source>
</evidence>
<dbReference type="EC" id="1.1.5.3" evidence="9"/>
<dbReference type="PRINTS" id="PR01001">
    <property type="entry name" value="FADG3PDH"/>
</dbReference>
<dbReference type="PANTHER" id="PTHR11985:SF35">
    <property type="entry name" value="ANAEROBIC GLYCEROL-3-PHOSPHATE DEHYDROGENASE SUBUNIT A"/>
    <property type="match status" value="1"/>
</dbReference>
<organism evidence="9 10">
    <name type="scientific">Methylocaldum szegediense</name>
    <dbReference type="NCBI Taxonomy" id="73780"/>
    <lineage>
        <taxon>Bacteria</taxon>
        <taxon>Pseudomonadati</taxon>
        <taxon>Pseudomonadota</taxon>
        <taxon>Gammaproteobacteria</taxon>
        <taxon>Methylococcales</taxon>
        <taxon>Methylococcaceae</taxon>
        <taxon>Methylocaldum</taxon>
    </lineage>
</organism>
<accession>A0ABM9I0A2</accession>
<dbReference type="EMBL" id="OX458333">
    <property type="protein sequence ID" value="CAI8806502.1"/>
    <property type="molecule type" value="Genomic_DNA"/>
</dbReference>
<evidence type="ECO:0000256" key="1">
    <source>
        <dbReference type="ARBA" id="ARBA00001974"/>
    </source>
</evidence>
<dbReference type="InterPro" id="IPR031656">
    <property type="entry name" value="DAO_C"/>
</dbReference>
<dbReference type="Pfam" id="PF16901">
    <property type="entry name" value="DAO_C"/>
    <property type="match status" value="1"/>
</dbReference>
<feature type="domain" description="Alpha-glycerophosphate oxidase C-terminal" evidence="8">
    <location>
        <begin position="415"/>
        <end position="515"/>
    </location>
</feature>
<comment type="similarity">
    <text evidence="2">Belongs to the FAD-dependent glycerol-3-phosphate dehydrogenase family.</text>
</comment>
<evidence type="ECO:0000256" key="5">
    <source>
        <dbReference type="ARBA" id="ARBA00022827"/>
    </source>
</evidence>
<dbReference type="RefSeq" id="WP_235726572.1">
    <property type="nucleotide sequence ID" value="NZ_OX458333.1"/>
</dbReference>
<dbReference type="InterPro" id="IPR038299">
    <property type="entry name" value="DAO_C_sf"/>
</dbReference>
<dbReference type="InterPro" id="IPR036188">
    <property type="entry name" value="FAD/NAD-bd_sf"/>
</dbReference>
<dbReference type="SUPFAM" id="SSF51905">
    <property type="entry name" value="FAD/NAD(P)-binding domain"/>
    <property type="match status" value="1"/>
</dbReference>
<gene>
    <name evidence="9" type="ORF">MSZNOR_1692</name>
</gene>
<keyword evidence="4" id="KW-0319">Glycerol metabolism</keyword>
<keyword evidence="10" id="KW-1185">Reference proteome</keyword>
<evidence type="ECO:0000313" key="10">
    <source>
        <dbReference type="Proteomes" id="UP001162030"/>
    </source>
</evidence>
<evidence type="ECO:0000313" key="9">
    <source>
        <dbReference type="EMBL" id="CAI8806502.1"/>
    </source>
</evidence>
<dbReference type="GO" id="GO:0004368">
    <property type="term" value="F:glycerol-3-phosphate dehydrogenase (quinone) activity"/>
    <property type="evidence" value="ECO:0007669"/>
    <property type="project" value="UniProtKB-EC"/>
</dbReference>
<evidence type="ECO:0000259" key="8">
    <source>
        <dbReference type="Pfam" id="PF16901"/>
    </source>
</evidence>
<dbReference type="Gene3D" id="1.10.8.870">
    <property type="entry name" value="Alpha-glycerophosphate oxidase, cap domain"/>
    <property type="match status" value="1"/>
</dbReference>
<evidence type="ECO:0000256" key="4">
    <source>
        <dbReference type="ARBA" id="ARBA00022798"/>
    </source>
</evidence>
<dbReference type="Gene3D" id="3.50.50.60">
    <property type="entry name" value="FAD/NAD(P)-binding domain"/>
    <property type="match status" value="1"/>
</dbReference>
<keyword evidence="3" id="KW-0285">Flavoprotein</keyword>
<keyword evidence="6 9" id="KW-0560">Oxidoreductase</keyword>
<sequence>MIMQRRFSDLKNKTFDLLVVGGGIYGAWTAYDAALRGLATALIDKGDWAGATSSASTKLIHGGLRYLAQGHFGLVRKTLSERQRLMRLCPHRVKALRFGIPVYRGDRFRSWQLRLGLWIYDRLGSSAGTGMRHEHLDASAFALRFPWLRATDLDSGWVYTDAQTDDARFVLELVDGAAAAGAVVINYCGAIAYEQRRGRVMDVIVKDQVTGEQAPVRARCVVNATGAWAKDIPDFSSTTFRLCKGVHLILPGLPGKDAMLFFSKTDGRVIFLVPWYGLTLLGTTDTDYVGNPAYVAVEPEDVVYLLRSANEVLGGVQWSEQDILGGFAGLRVLRGSKRLSPSALSREWTLHELKNGMLVSIGGKFTSARYDAAVIVDKVCRKLGVRRACTTTDLAFPWAPDRTYSEWVTGTVERGRNLGLGEEEIRWLRFRHGRRIEEIFRGIERDKTRGSRILSDLPFLVADLYHCAANEMIVHLDDLLRRRLPLLVLHRFPVEEINAIAADVASILGWDKARQRLEVDRCLAQRPKFREGS</sequence>
<dbReference type="Gene3D" id="3.30.9.10">
    <property type="entry name" value="D-Amino Acid Oxidase, subunit A, domain 2"/>
    <property type="match status" value="1"/>
</dbReference>
<protein>
    <submittedName>
        <fullName evidence="9">Glycerol-3-phosphate dehydrogenase</fullName>
        <ecNumber evidence="9">1.1.5.3</ecNumber>
    </submittedName>
</protein>
<comment type="cofactor">
    <cofactor evidence="1">
        <name>FAD</name>
        <dbReference type="ChEBI" id="CHEBI:57692"/>
    </cofactor>
</comment>
<dbReference type="PANTHER" id="PTHR11985">
    <property type="entry name" value="GLYCEROL-3-PHOSPHATE DEHYDROGENASE"/>
    <property type="match status" value="1"/>
</dbReference>
<feature type="domain" description="FAD dependent oxidoreductase" evidence="7">
    <location>
        <begin position="16"/>
        <end position="333"/>
    </location>
</feature>
<dbReference type="Pfam" id="PF01266">
    <property type="entry name" value="DAO"/>
    <property type="match status" value="1"/>
</dbReference>